<dbReference type="InterPro" id="IPR036390">
    <property type="entry name" value="WH_DNA-bd_sf"/>
</dbReference>
<gene>
    <name evidence="2" type="ORF">A3840_08885</name>
</gene>
<sequence>MKLRIVALLDLSPASPAILSKLIKHGGQTRLVLQAALGVSGPTVTRSASELSDAQIIMTNLGAANGKGRPAETVELNEDGICSIALSVRADRTVASLLDASGAAVKSVDLNITQETAYVDAVATMGDCVLNLAELAAQRFAVLSSVGISFFGSADYALAKITEPSTFKAWHHKPLARDVELYTGLPTAIENYTIALVSAVNWFDADRLSDFFLVVADYGVGGVSSISGQPFLGGERRPSGFGHIDGQASGQRLCHCGGYDCLSATSSVRAIRDWAEELGLIRTARADLGAMLEELDLSESDQAHRLLEQAASRLAAHALGICRGMGLPVCVLAGALFDHSARARAVARDVFAAPGHSCKARFIGEVFAGRDTDDLAAAAIAYHHLSQTRKAYLLGNQQELRTALARRSTNDNNGR</sequence>
<dbReference type="Gene3D" id="1.10.10.10">
    <property type="entry name" value="Winged helix-like DNA-binding domain superfamily/Winged helix DNA-binding domain"/>
    <property type="match status" value="1"/>
</dbReference>
<evidence type="ECO:0008006" key="4">
    <source>
        <dbReference type="Google" id="ProtNLM"/>
    </source>
</evidence>
<reference evidence="2 3" key="1">
    <citation type="submission" date="2016-03" db="EMBL/GenBank/DDBJ databases">
        <title>Genome sequencing of Devosia sp. S37.</title>
        <authorList>
            <person name="Mohd Nor M."/>
        </authorList>
    </citation>
    <scope>NUCLEOTIDE SEQUENCE [LARGE SCALE GENOMIC DNA]</scope>
    <source>
        <strain evidence="2 3">S37</strain>
    </source>
</reference>
<dbReference type="SUPFAM" id="SSF46785">
    <property type="entry name" value="Winged helix' DNA-binding domain"/>
    <property type="match status" value="1"/>
</dbReference>
<dbReference type="EMBL" id="LVVY01000080">
    <property type="protein sequence ID" value="OAM77616.1"/>
    <property type="molecule type" value="Genomic_DNA"/>
</dbReference>
<dbReference type="InterPro" id="IPR043129">
    <property type="entry name" value="ATPase_NBD"/>
</dbReference>
<dbReference type="OrthoDB" id="9810372at2"/>
<dbReference type="SUPFAM" id="SSF53067">
    <property type="entry name" value="Actin-like ATPase domain"/>
    <property type="match status" value="2"/>
</dbReference>
<dbReference type="PANTHER" id="PTHR18964:SF149">
    <property type="entry name" value="BIFUNCTIONAL UDP-N-ACETYLGLUCOSAMINE 2-EPIMERASE_N-ACETYLMANNOSAMINE KINASE"/>
    <property type="match status" value="1"/>
</dbReference>
<dbReference type="InterPro" id="IPR036388">
    <property type="entry name" value="WH-like_DNA-bd_sf"/>
</dbReference>
<dbReference type="STRING" id="1770058.A3840_08885"/>
<dbReference type="Gene3D" id="3.30.420.40">
    <property type="match status" value="2"/>
</dbReference>
<protein>
    <recommendedName>
        <fullName evidence="4">ROK family protein</fullName>
    </recommendedName>
</protein>
<dbReference type="PANTHER" id="PTHR18964">
    <property type="entry name" value="ROK (REPRESSOR, ORF, KINASE) FAMILY"/>
    <property type="match status" value="1"/>
</dbReference>
<comment type="caution">
    <text evidence="2">The sequence shown here is derived from an EMBL/GenBank/DDBJ whole genome shotgun (WGS) entry which is preliminary data.</text>
</comment>
<evidence type="ECO:0000313" key="3">
    <source>
        <dbReference type="Proteomes" id="UP000078389"/>
    </source>
</evidence>
<proteinExistence type="inferred from homology"/>
<dbReference type="InterPro" id="IPR000600">
    <property type="entry name" value="ROK"/>
</dbReference>
<accession>A0A178I005</accession>
<evidence type="ECO:0000256" key="1">
    <source>
        <dbReference type="ARBA" id="ARBA00006479"/>
    </source>
</evidence>
<dbReference type="Pfam" id="PF00480">
    <property type="entry name" value="ROK"/>
    <property type="match status" value="1"/>
</dbReference>
<comment type="similarity">
    <text evidence="1">Belongs to the ROK (NagC/XylR) family.</text>
</comment>
<name>A0A178I005_9HYPH</name>
<dbReference type="AlphaFoldDB" id="A0A178I005"/>
<evidence type="ECO:0000313" key="2">
    <source>
        <dbReference type="EMBL" id="OAM77616.1"/>
    </source>
</evidence>
<organism evidence="2 3">
    <name type="scientific">Devosia elaeis</name>
    <dbReference type="NCBI Taxonomy" id="1770058"/>
    <lineage>
        <taxon>Bacteria</taxon>
        <taxon>Pseudomonadati</taxon>
        <taxon>Pseudomonadota</taxon>
        <taxon>Alphaproteobacteria</taxon>
        <taxon>Hyphomicrobiales</taxon>
        <taxon>Devosiaceae</taxon>
        <taxon>Devosia</taxon>
    </lineage>
</organism>
<keyword evidence="3" id="KW-1185">Reference proteome</keyword>
<dbReference type="Proteomes" id="UP000078389">
    <property type="component" value="Unassembled WGS sequence"/>
</dbReference>
<dbReference type="RefSeq" id="WP_067455048.1">
    <property type="nucleotide sequence ID" value="NZ_LVVY01000080.1"/>
</dbReference>